<sequence length="72" mass="8699">MSVSKEMKFFIYLIERYAQKKGIPTPVILEQWDKLDLTMFIFDMYELYHSEAIENAFDDIDRLVLTRTCDRL</sequence>
<evidence type="ECO:0008006" key="2">
    <source>
        <dbReference type="Google" id="ProtNLM"/>
    </source>
</evidence>
<protein>
    <recommendedName>
        <fullName evidence="2">DUF3791 domain-containing protein</fullName>
    </recommendedName>
</protein>
<dbReference type="AlphaFoldDB" id="A0A6N2VYI0"/>
<evidence type="ECO:0000313" key="1">
    <source>
        <dbReference type="EMBL" id="VYT34717.1"/>
    </source>
</evidence>
<organism evidence="1">
    <name type="scientific">Anaerostipes caccae</name>
    <dbReference type="NCBI Taxonomy" id="105841"/>
    <lineage>
        <taxon>Bacteria</taxon>
        <taxon>Bacillati</taxon>
        <taxon>Bacillota</taxon>
        <taxon>Clostridia</taxon>
        <taxon>Lachnospirales</taxon>
        <taxon>Lachnospiraceae</taxon>
        <taxon>Anaerostipes</taxon>
    </lineage>
</organism>
<dbReference type="RefSeq" id="WP_006566504.1">
    <property type="nucleotide sequence ID" value="NZ_BAABZP010000001.1"/>
</dbReference>
<dbReference type="InterPro" id="IPR024269">
    <property type="entry name" value="DUF3791"/>
</dbReference>
<accession>A0A6N2VYI0</accession>
<name>A0A6N2VYI0_9FIRM</name>
<gene>
    <name evidence="1" type="ORF">ACLFYP115_02871</name>
</gene>
<dbReference type="EMBL" id="CACRSQ010000007">
    <property type="protein sequence ID" value="VYT34717.1"/>
    <property type="molecule type" value="Genomic_DNA"/>
</dbReference>
<dbReference type="Pfam" id="PF12668">
    <property type="entry name" value="DUF3791"/>
    <property type="match status" value="1"/>
</dbReference>
<proteinExistence type="predicted"/>
<reference evidence="1" key="1">
    <citation type="submission" date="2019-11" db="EMBL/GenBank/DDBJ databases">
        <authorList>
            <person name="Feng L."/>
        </authorList>
    </citation>
    <scope>NUCLEOTIDE SEQUENCE</scope>
    <source>
        <strain evidence="1">AcaccaeLFYP115</strain>
    </source>
</reference>